<gene>
    <name evidence="2" type="ORF">FEM33_24180</name>
</gene>
<dbReference type="EMBL" id="VBSN01000071">
    <property type="protein sequence ID" value="KAA6432810.1"/>
    <property type="molecule type" value="Genomic_DNA"/>
</dbReference>
<keyword evidence="1" id="KW-0812">Transmembrane</keyword>
<evidence type="ECO:0000256" key="1">
    <source>
        <dbReference type="SAM" id="Phobius"/>
    </source>
</evidence>
<organism evidence="2 3">
    <name type="scientific">Dyadobacter flavalbus</name>
    <dbReference type="NCBI Taxonomy" id="2579942"/>
    <lineage>
        <taxon>Bacteria</taxon>
        <taxon>Pseudomonadati</taxon>
        <taxon>Bacteroidota</taxon>
        <taxon>Cytophagia</taxon>
        <taxon>Cytophagales</taxon>
        <taxon>Spirosomataceae</taxon>
        <taxon>Dyadobacter</taxon>
    </lineage>
</organism>
<feature type="transmembrane region" description="Helical" evidence="1">
    <location>
        <begin position="66"/>
        <end position="84"/>
    </location>
</feature>
<dbReference type="AlphaFoldDB" id="A0A5M8QD27"/>
<feature type="transmembrane region" description="Helical" evidence="1">
    <location>
        <begin position="36"/>
        <end position="60"/>
    </location>
</feature>
<accession>A0A5M8QD27</accession>
<dbReference type="PANTHER" id="PTHR36974">
    <property type="entry name" value="MEMBRANE PROTEIN-RELATED"/>
    <property type="match status" value="1"/>
</dbReference>
<name>A0A5M8QD27_9BACT</name>
<comment type="caution">
    <text evidence="2">The sequence shown here is derived from an EMBL/GenBank/DDBJ whole genome shotgun (WGS) entry which is preliminary data.</text>
</comment>
<proteinExistence type="predicted"/>
<feature type="transmembrane region" description="Helical" evidence="1">
    <location>
        <begin position="96"/>
        <end position="115"/>
    </location>
</feature>
<evidence type="ECO:0000313" key="2">
    <source>
        <dbReference type="EMBL" id="KAA6432810.1"/>
    </source>
</evidence>
<keyword evidence="1" id="KW-1133">Transmembrane helix</keyword>
<dbReference type="PANTHER" id="PTHR36974:SF1">
    <property type="entry name" value="DOXX FAMILY MEMBRANE PROTEIN"/>
    <property type="match status" value="1"/>
</dbReference>
<keyword evidence="3" id="KW-1185">Reference proteome</keyword>
<dbReference type="Proteomes" id="UP000323994">
    <property type="component" value="Unassembled WGS sequence"/>
</dbReference>
<sequence length="120" mass="14173">MEMKNRILYIMAFLYIGAGIMHFLRTDTFLKIMPPFLPFPLQLVYISGVCEIVFGTMLFFQVVRPVAAWLIILLLIAVFPANIYMAIDFYHTHNPFLWVALLRLPLQFLLIWWAWVYTAK</sequence>
<protein>
    <submittedName>
        <fullName evidence="2">DoxX family membrane protein</fullName>
    </submittedName>
</protein>
<dbReference type="OrthoDB" id="327939at2"/>
<keyword evidence="1" id="KW-0472">Membrane</keyword>
<reference evidence="2 3" key="1">
    <citation type="submission" date="2019-05" db="EMBL/GenBank/DDBJ databases">
        <authorList>
            <person name="Qu J.-H."/>
        </authorList>
    </citation>
    <scope>NUCLEOTIDE SEQUENCE [LARGE SCALE GENOMIC DNA]</scope>
    <source>
        <strain evidence="2 3">NS28</strain>
    </source>
</reference>
<evidence type="ECO:0000313" key="3">
    <source>
        <dbReference type="Proteomes" id="UP000323994"/>
    </source>
</evidence>
<feature type="transmembrane region" description="Helical" evidence="1">
    <location>
        <begin position="6"/>
        <end position="24"/>
    </location>
</feature>